<gene>
    <name evidence="1" type="ORF">GO485_29165</name>
    <name evidence="2" type="ORF">IP92_05765</name>
</gene>
<accession>A0A562P9B3</accession>
<evidence type="ECO:0000313" key="1">
    <source>
        <dbReference type="EMBL" id="QGZ42704.1"/>
    </source>
</evidence>
<evidence type="ECO:0008006" key="5">
    <source>
        <dbReference type="Google" id="ProtNLM"/>
    </source>
</evidence>
<protein>
    <recommendedName>
        <fullName evidence="5">Antitermination protein</fullName>
    </recommendedName>
</protein>
<dbReference type="Proteomes" id="UP000437862">
    <property type="component" value="Chromosome"/>
</dbReference>
<dbReference type="EMBL" id="CP046904">
    <property type="protein sequence ID" value="QGZ42704.1"/>
    <property type="molecule type" value="Genomic_DNA"/>
</dbReference>
<sequence length="126" mass="14587">MTERRDIGWRLENWARVVADDARRPASSQTGAICDRMRKAAEGTAPTSIDRRQVDEADAWLIERTMPQLPLNHRLMLWWCYIRMAQPEVVCRKMGIPHRPATEFVEKFRAAQAAIEALLEREGVNQ</sequence>
<reference evidence="2" key="2">
    <citation type="submission" date="2019-07" db="EMBL/GenBank/DDBJ databases">
        <authorList>
            <person name="Whitman W."/>
            <person name="Huntemann M."/>
            <person name="Clum A."/>
            <person name="Pillay M."/>
            <person name="Palaniappan K."/>
            <person name="Varghese N."/>
            <person name="Mikhailova N."/>
            <person name="Stamatis D."/>
            <person name="Reddy T."/>
            <person name="Daum C."/>
            <person name="Shapiro N."/>
            <person name="Ivanova N."/>
            <person name="Kyrpides N."/>
            <person name="Woyke T."/>
        </authorList>
    </citation>
    <scope>NUCLEOTIDE SEQUENCE</scope>
    <source>
        <strain evidence="2">CGMCC 1.10685</strain>
    </source>
</reference>
<proteinExistence type="predicted"/>
<organism evidence="2 3">
    <name type="scientific">Pseudoduganella flava</name>
    <dbReference type="NCBI Taxonomy" id="871742"/>
    <lineage>
        <taxon>Bacteria</taxon>
        <taxon>Pseudomonadati</taxon>
        <taxon>Pseudomonadota</taxon>
        <taxon>Betaproteobacteria</taxon>
        <taxon>Burkholderiales</taxon>
        <taxon>Oxalobacteraceae</taxon>
        <taxon>Telluria group</taxon>
        <taxon>Pseudoduganella</taxon>
    </lineage>
</organism>
<dbReference type="EMBL" id="VLKW01000018">
    <property type="protein sequence ID" value="TWI41044.1"/>
    <property type="molecule type" value="Genomic_DNA"/>
</dbReference>
<name>A0A562P9B3_9BURK</name>
<dbReference type="OrthoDB" id="8757764at2"/>
<dbReference type="RefSeq" id="WP_145881948.1">
    <property type="nucleotide sequence ID" value="NZ_CP046904.1"/>
</dbReference>
<dbReference type="AlphaFoldDB" id="A0A562P9B3"/>
<reference evidence="2 3" key="1">
    <citation type="journal article" date="2015" name="Stand. Genomic Sci.">
        <title>Genomic Encyclopedia of Bacterial and Archaeal Type Strains, Phase III: the genomes of soil and plant-associated and newly described type strains.</title>
        <authorList>
            <person name="Whitman W.B."/>
            <person name="Woyke T."/>
            <person name="Klenk H.P."/>
            <person name="Zhou Y."/>
            <person name="Lilburn T.G."/>
            <person name="Beck B.J."/>
            <person name="De Vos P."/>
            <person name="Vandamme P."/>
            <person name="Eisen J.A."/>
            <person name="Garrity G."/>
            <person name="Hugenholtz P."/>
            <person name="Kyrpides N.C."/>
        </authorList>
    </citation>
    <scope>NUCLEOTIDE SEQUENCE [LARGE SCALE GENOMIC DNA]</scope>
    <source>
        <strain evidence="2 3">CGMCC 1.10685</strain>
    </source>
</reference>
<evidence type="ECO:0000313" key="4">
    <source>
        <dbReference type="Proteomes" id="UP000437862"/>
    </source>
</evidence>
<evidence type="ECO:0000313" key="3">
    <source>
        <dbReference type="Proteomes" id="UP000315112"/>
    </source>
</evidence>
<evidence type="ECO:0000313" key="2">
    <source>
        <dbReference type="EMBL" id="TWI41044.1"/>
    </source>
</evidence>
<reference evidence="1 4" key="3">
    <citation type="submission" date="2019-12" db="EMBL/GenBank/DDBJ databases">
        <title>Draft Genome Sequences of Six Type Strains of the Genus Massilia.</title>
        <authorList>
            <person name="Miess H."/>
            <person name="Frediansyah A."/>
            <person name="Goeker M."/>
            <person name="Gross H."/>
        </authorList>
    </citation>
    <scope>NUCLEOTIDE SEQUENCE [LARGE SCALE GENOMIC DNA]</scope>
    <source>
        <strain evidence="1 4">DSM 26639</strain>
    </source>
</reference>
<dbReference type="Proteomes" id="UP000315112">
    <property type="component" value="Unassembled WGS sequence"/>
</dbReference>
<keyword evidence="4" id="KW-1185">Reference proteome</keyword>